<organism evidence="1 2">
    <name type="scientific">Tagetes erecta</name>
    <name type="common">African marigold</name>
    <dbReference type="NCBI Taxonomy" id="13708"/>
    <lineage>
        <taxon>Eukaryota</taxon>
        <taxon>Viridiplantae</taxon>
        <taxon>Streptophyta</taxon>
        <taxon>Embryophyta</taxon>
        <taxon>Tracheophyta</taxon>
        <taxon>Spermatophyta</taxon>
        <taxon>Magnoliopsida</taxon>
        <taxon>eudicotyledons</taxon>
        <taxon>Gunneridae</taxon>
        <taxon>Pentapetalae</taxon>
        <taxon>asterids</taxon>
        <taxon>campanulids</taxon>
        <taxon>Asterales</taxon>
        <taxon>Asteraceae</taxon>
        <taxon>Asteroideae</taxon>
        <taxon>Heliantheae alliance</taxon>
        <taxon>Tageteae</taxon>
        <taxon>Tagetes</taxon>
    </lineage>
</organism>
<dbReference type="EMBL" id="JAUHHV010000007">
    <property type="protein sequence ID" value="KAK1418258.1"/>
    <property type="molecule type" value="Genomic_DNA"/>
</dbReference>
<sequence length="96" mass="12172">MREFVISRDIYVRRAYKSQTLNRVHIYKQRFFIYKFLRRQIIHLLPAVLHRICSRRLCCREFDCYMFSYTTLFLLIRERSGYRRCNYVDGSWRRRF</sequence>
<reference evidence="1" key="1">
    <citation type="journal article" date="2023" name="bioRxiv">
        <title>Improved chromosome-level genome assembly for marigold (Tagetes erecta).</title>
        <authorList>
            <person name="Jiang F."/>
            <person name="Yuan L."/>
            <person name="Wang S."/>
            <person name="Wang H."/>
            <person name="Xu D."/>
            <person name="Wang A."/>
            <person name="Fan W."/>
        </authorList>
    </citation>
    <scope>NUCLEOTIDE SEQUENCE</scope>
    <source>
        <strain evidence="1">WSJ</strain>
        <tissue evidence="1">Leaf</tissue>
    </source>
</reference>
<name>A0AAD8K906_TARER</name>
<dbReference type="Proteomes" id="UP001229421">
    <property type="component" value="Unassembled WGS sequence"/>
</dbReference>
<proteinExistence type="predicted"/>
<gene>
    <name evidence="1" type="ORF">QVD17_27401</name>
</gene>
<accession>A0AAD8K906</accession>
<comment type="caution">
    <text evidence="1">The sequence shown here is derived from an EMBL/GenBank/DDBJ whole genome shotgun (WGS) entry which is preliminary data.</text>
</comment>
<keyword evidence="2" id="KW-1185">Reference proteome</keyword>
<evidence type="ECO:0000313" key="1">
    <source>
        <dbReference type="EMBL" id="KAK1418258.1"/>
    </source>
</evidence>
<protein>
    <submittedName>
        <fullName evidence="1">Uncharacterized protein</fullName>
    </submittedName>
</protein>
<evidence type="ECO:0000313" key="2">
    <source>
        <dbReference type="Proteomes" id="UP001229421"/>
    </source>
</evidence>
<dbReference type="AlphaFoldDB" id="A0AAD8K906"/>